<comment type="caution">
    <text evidence="2">The sequence shown here is derived from an EMBL/GenBank/DDBJ whole genome shotgun (WGS) entry which is preliminary data.</text>
</comment>
<evidence type="ECO:0008006" key="4">
    <source>
        <dbReference type="Google" id="ProtNLM"/>
    </source>
</evidence>
<dbReference type="Proteomes" id="UP001500630">
    <property type="component" value="Unassembled WGS sequence"/>
</dbReference>
<feature type="transmembrane region" description="Helical" evidence="1">
    <location>
        <begin position="126"/>
        <end position="148"/>
    </location>
</feature>
<keyword evidence="1" id="KW-1133">Transmembrane helix</keyword>
<gene>
    <name evidence="2" type="ORF">GCM10022419_064330</name>
</gene>
<organism evidence="2 3">
    <name type="scientific">Nonomuraea rosea</name>
    <dbReference type="NCBI Taxonomy" id="638574"/>
    <lineage>
        <taxon>Bacteria</taxon>
        <taxon>Bacillati</taxon>
        <taxon>Actinomycetota</taxon>
        <taxon>Actinomycetes</taxon>
        <taxon>Streptosporangiales</taxon>
        <taxon>Streptosporangiaceae</taxon>
        <taxon>Nonomuraea</taxon>
    </lineage>
</organism>
<feature type="transmembrane region" description="Helical" evidence="1">
    <location>
        <begin position="323"/>
        <end position="344"/>
    </location>
</feature>
<protein>
    <recommendedName>
        <fullName evidence="4">DUF2079 domain-containing protein</fullName>
    </recommendedName>
</protein>
<keyword evidence="1" id="KW-0812">Transmembrane</keyword>
<feature type="transmembrane region" description="Helical" evidence="1">
    <location>
        <begin position="389"/>
        <end position="414"/>
    </location>
</feature>
<evidence type="ECO:0000313" key="3">
    <source>
        <dbReference type="Proteomes" id="UP001500630"/>
    </source>
</evidence>
<feature type="transmembrane region" description="Helical" evidence="1">
    <location>
        <begin position="297"/>
        <end position="316"/>
    </location>
</feature>
<evidence type="ECO:0000313" key="2">
    <source>
        <dbReference type="EMBL" id="GAA3574343.1"/>
    </source>
</evidence>
<feature type="transmembrane region" description="Helical" evidence="1">
    <location>
        <begin position="96"/>
        <end position="114"/>
    </location>
</feature>
<feature type="transmembrane region" description="Helical" evidence="1">
    <location>
        <begin position="356"/>
        <end position="377"/>
    </location>
</feature>
<accession>A0ABP6XZG9</accession>
<keyword evidence="3" id="KW-1185">Reference proteome</keyword>
<feature type="transmembrane region" description="Helical" evidence="1">
    <location>
        <begin position="182"/>
        <end position="208"/>
    </location>
</feature>
<evidence type="ECO:0000256" key="1">
    <source>
        <dbReference type="SAM" id="Phobius"/>
    </source>
</evidence>
<dbReference type="EMBL" id="BAABDQ010000015">
    <property type="protein sequence ID" value="GAA3574343.1"/>
    <property type="molecule type" value="Genomic_DNA"/>
</dbReference>
<feature type="transmembrane region" description="Helical" evidence="1">
    <location>
        <begin position="20"/>
        <end position="37"/>
    </location>
</feature>
<keyword evidence="1" id="KW-0472">Membrane</keyword>
<feature type="transmembrane region" description="Helical" evidence="1">
    <location>
        <begin position="220"/>
        <end position="238"/>
    </location>
</feature>
<reference evidence="3" key="1">
    <citation type="journal article" date="2019" name="Int. J. Syst. Evol. Microbiol.">
        <title>The Global Catalogue of Microorganisms (GCM) 10K type strain sequencing project: providing services to taxonomists for standard genome sequencing and annotation.</title>
        <authorList>
            <consortium name="The Broad Institute Genomics Platform"/>
            <consortium name="The Broad Institute Genome Sequencing Center for Infectious Disease"/>
            <person name="Wu L."/>
            <person name="Ma J."/>
        </authorList>
    </citation>
    <scope>NUCLEOTIDE SEQUENCE [LARGE SCALE GENOMIC DNA]</scope>
    <source>
        <strain evidence="3">JCM 17326</strain>
    </source>
</reference>
<sequence>MTAGARQGRLERLRERLRSGDAVLAIGLVLVAVQLVWKFDLVRRTFFRQDDFMFIARGLEGPLSWDYLMRIDFGHLMPGAFGIHWAMGRLGVYNDVLAHGLAIGLQAAAGLALLRLLRLLFGTRPAILVPLGFYLLTPMTVPGLSWWAVVAETLPFQIALPMALGSHVLYTRTGLFRHAVAAAGWTVLGMVFFVKAPFIPVLAFVLTIGWLGGVRLRRVWLLYLGVLVPYAVVFFRQLFSSVQLTNAAFEPSLPSAEVAVKAAWTLLTGSLVPTSLGGPWRWQPIGEDYALGATPPALMWASLAVAVVAVTVSVLWRRRAWLAWLLLLGYFLLADVVPIMLGRVELLGPDLSGFELRYVSSTAVVVALVIGLAFIPLQGEERPWRRPAIPLKWVWAPVAVVFAAGSVWSVAAYADRPLGRNVKSYVETGAQALAAVPAGTVVLDTFVPDKVAFPVFFYDYARHSRVLGPTAPHAISWLKQLAGPVADPLIFDRQGRLRPLRIDGVTIPARAACVPVGRDEVRFPLPAPLPDAEYTVQVSYLNGAETTMNVRLGFAQGSAPAGRDLGRTFVPVRGAGNELALRTTGGTSCVGEIRIGVPAPAENGPAIPPQPVGG</sequence>
<proteinExistence type="predicted"/>
<name>A0ABP6XZG9_9ACTN</name>